<comment type="caution">
    <text evidence="2">The sequence shown here is derived from an EMBL/GenBank/DDBJ whole genome shotgun (WGS) entry which is preliminary data.</text>
</comment>
<dbReference type="AlphaFoldDB" id="A0A7J8YYN4"/>
<dbReference type="PANTHER" id="PTHR33116:SF86">
    <property type="entry name" value="REVERSE TRANSCRIPTASE DOMAIN-CONTAINING PROTEIN"/>
    <property type="match status" value="1"/>
</dbReference>
<organism evidence="2 3">
    <name type="scientific">Gossypium laxum</name>
    <dbReference type="NCBI Taxonomy" id="34288"/>
    <lineage>
        <taxon>Eukaryota</taxon>
        <taxon>Viridiplantae</taxon>
        <taxon>Streptophyta</taxon>
        <taxon>Embryophyta</taxon>
        <taxon>Tracheophyta</taxon>
        <taxon>Spermatophyta</taxon>
        <taxon>Magnoliopsida</taxon>
        <taxon>eudicotyledons</taxon>
        <taxon>Gunneridae</taxon>
        <taxon>Pentapetalae</taxon>
        <taxon>rosids</taxon>
        <taxon>malvids</taxon>
        <taxon>Malvales</taxon>
        <taxon>Malvaceae</taxon>
        <taxon>Malvoideae</taxon>
        <taxon>Gossypium</taxon>
    </lineage>
</organism>
<evidence type="ECO:0000313" key="2">
    <source>
        <dbReference type="EMBL" id="MBA0704234.1"/>
    </source>
</evidence>
<dbReference type="InterPro" id="IPR026960">
    <property type="entry name" value="RVT-Znf"/>
</dbReference>
<dbReference type="PANTHER" id="PTHR33116">
    <property type="entry name" value="REVERSE TRANSCRIPTASE ZINC-BINDING DOMAIN-CONTAINING PROTEIN-RELATED-RELATED"/>
    <property type="match status" value="1"/>
</dbReference>
<feature type="domain" description="Reverse transcriptase zinc-binding" evidence="1">
    <location>
        <begin position="275"/>
        <end position="361"/>
    </location>
</feature>
<evidence type="ECO:0000313" key="3">
    <source>
        <dbReference type="Proteomes" id="UP000593574"/>
    </source>
</evidence>
<dbReference type="Pfam" id="PF13966">
    <property type="entry name" value="zf-RVT"/>
    <property type="match status" value="1"/>
</dbReference>
<keyword evidence="3" id="KW-1185">Reference proteome</keyword>
<sequence>MGEWIMDKKQLKLEVINFYTTLYGEHPGLMRCFTSNAFPRLIDRDFNLLNNTGFDEEIKAALFDMAPLEALGSDGYHTFFYQSQWDHVGASIRRWVKGIFAGNSIDLELNKSLIEMSNLGSYIGVPFFHEKVTNNTLRFVVDKTMMVPKGLCDEIDHIVRKFVWGFNNGNANVALVSWNSVCQPRAHGGLGLRHLKDHNTSFMMNVGFNIVSNVNALWVWVLQTNMIAGDGLWNLDISKLWILEEVINKIVRVSPPHPSSSSDKIVSSATSTGSFFLKNAYGKIRGDALNPKERIWELPWILKGSQWICFFLWLAFKHHLLTNVERVRRGIVNNNVFGFCGQDYEDVLHVLRDCSAARIIWDKLILEERLSRFYNGSLHNWMTNNLQNHLSITLDGVDWPCLFGIITWHI</sequence>
<protein>
    <recommendedName>
        <fullName evidence="1">Reverse transcriptase zinc-binding domain-containing protein</fullName>
    </recommendedName>
</protein>
<name>A0A7J8YYN4_9ROSI</name>
<reference evidence="2 3" key="1">
    <citation type="journal article" date="2019" name="Genome Biol. Evol.">
        <title>Insights into the evolution of the New World diploid cottons (Gossypium, subgenus Houzingenia) based on genome sequencing.</title>
        <authorList>
            <person name="Grover C.E."/>
            <person name="Arick M.A. 2nd"/>
            <person name="Thrash A."/>
            <person name="Conover J.L."/>
            <person name="Sanders W.S."/>
            <person name="Peterson D.G."/>
            <person name="Frelichowski J.E."/>
            <person name="Scheffler J.A."/>
            <person name="Scheffler B.E."/>
            <person name="Wendel J.F."/>
        </authorList>
    </citation>
    <scope>NUCLEOTIDE SEQUENCE [LARGE SCALE GENOMIC DNA]</scope>
    <source>
        <strain evidence="2">4</strain>
        <tissue evidence="2">Leaf</tissue>
    </source>
</reference>
<gene>
    <name evidence="2" type="ORF">Golax_016504</name>
</gene>
<proteinExistence type="predicted"/>
<evidence type="ECO:0000259" key="1">
    <source>
        <dbReference type="Pfam" id="PF13966"/>
    </source>
</evidence>
<accession>A0A7J8YYN4</accession>
<dbReference type="EMBL" id="JABEZV010000001">
    <property type="protein sequence ID" value="MBA0704234.1"/>
    <property type="molecule type" value="Genomic_DNA"/>
</dbReference>
<dbReference type="Proteomes" id="UP000593574">
    <property type="component" value="Unassembled WGS sequence"/>
</dbReference>